<organism evidence="1">
    <name type="scientific">marine sediment metagenome</name>
    <dbReference type="NCBI Taxonomy" id="412755"/>
    <lineage>
        <taxon>unclassified sequences</taxon>
        <taxon>metagenomes</taxon>
        <taxon>ecological metagenomes</taxon>
    </lineage>
</organism>
<reference evidence="1" key="1">
    <citation type="journal article" date="2015" name="Nature">
        <title>Complex archaea that bridge the gap between prokaryotes and eukaryotes.</title>
        <authorList>
            <person name="Spang A."/>
            <person name="Saw J.H."/>
            <person name="Jorgensen S.L."/>
            <person name="Zaremba-Niedzwiedzka K."/>
            <person name="Martijn J."/>
            <person name="Lind A.E."/>
            <person name="van Eijk R."/>
            <person name="Schleper C."/>
            <person name="Guy L."/>
            <person name="Ettema T.J."/>
        </authorList>
    </citation>
    <scope>NUCLEOTIDE SEQUENCE</scope>
</reference>
<accession>A0A0F9F840</accession>
<sequence>MWSFIASILVFFHLALKLAHYTYEWFAARRGSNILIDIQRHRLRSRKTEKLIQIQKDINLIKNHLRIEKE</sequence>
<dbReference type="AlphaFoldDB" id="A0A0F9F840"/>
<dbReference type="EMBL" id="LAZR01022273">
    <property type="protein sequence ID" value="KKL82453.1"/>
    <property type="molecule type" value="Genomic_DNA"/>
</dbReference>
<evidence type="ECO:0000313" key="1">
    <source>
        <dbReference type="EMBL" id="KKL82453.1"/>
    </source>
</evidence>
<gene>
    <name evidence="1" type="ORF">LCGC14_1984610</name>
</gene>
<proteinExistence type="predicted"/>
<comment type="caution">
    <text evidence="1">The sequence shown here is derived from an EMBL/GenBank/DDBJ whole genome shotgun (WGS) entry which is preliminary data.</text>
</comment>
<name>A0A0F9F840_9ZZZZ</name>
<protein>
    <submittedName>
        <fullName evidence="1">Uncharacterized protein</fullName>
    </submittedName>
</protein>